<organism evidence="1 2">
    <name type="scientific">Nakamurella endophytica</name>
    <dbReference type="NCBI Taxonomy" id="1748367"/>
    <lineage>
        <taxon>Bacteria</taxon>
        <taxon>Bacillati</taxon>
        <taxon>Actinomycetota</taxon>
        <taxon>Actinomycetes</taxon>
        <taxon>Nakamurellales</taxon>
        <taxon>Nakamurellaceae</taxon>
        <taxon>Nakamurella</taxon>
    </lineage>
</organism>
<evidence type="ECO:0000313" key="1">
    <source>
        <dbReference type="EMBL" id="GGM15780.1"/>
    </source>
</evidence>
<sequence>MLGMVTVAPVRLRLAGRTELAMMLHVSRSRAVQLSNQRGFPEPLDVLTMGQVWALDDLITWADANGRTLDLQALRAPHLEADADSKP</sequence>
<dbReference type="EMBL" id="BMNA01000015">
    <property type="protein sequence ID" value="GGM15780.1"/>
    <property type="molecule type" value="Genomic_DNA"/>
</dbReference>
<gene>
    <name evidence="1" type="ORF">GCM10011594_39790</name>
</gene>
<name>A0A917T9U4_9ACTN</name>
<evidence type="ECO:0000313" key="2">
    <source>
        <dbReference type="Proteomes" id="UP000655208"/>
    </source>
</evidence>
<keyword evidence="2" id="KW-1185">Reference proteome</keyword>
<accession>A0A917T9U4</accession>
<proteinExistence type="predicted"/>
<protein>
    <submittedName>
        <fullName evidence="1">Uncharacterized protein</fullName>
    </submittedName>
</protein>
<reference evidence="1" key="2">
    <citation type="submission" date="2020-09" db="EMBL/GenBank/DDBJ databases">
        <authorList>
            <person name="Sun Q."/>
            <person name="Zhou Y."/>
        </authorList>
    </citation>
    <scope>NUCLEOTIDE SEQUENCE</scope>
    <source>
        <strain evidence="1">CGMCC 4.7308</strain>
    </source>
</reference>
<dbReference type="AlphaFoldDB" id="A0A917T9U4"/>
<comment type="caution">
    <text evidence="1">The sequence shown here is derived from an EMBL/GenBank/DDBJ whole genome shotgun (WGS) entry which is preliminary data.</text>
</comment>
<reference evidence="1" key="1">
    <citation type="journal article" date="2014" name="Int. J. Syst. Evol. Microbiol.">
        <title>Complete genome sequence of Corynebacterium casei LMG S-19264T (=DSM 44701T), isolated from a smear-ripened cheese.</title>
        <authorList>
            <consortium name="US DOE Joint Genome Institute (JGI-PGF)"/>
            <person name="Walter F."/>
            <person name="Albersmeier A."/>
            <person name="Kalinowski J."/>
            <person name="Ruckert C."/>
        </authorList>
    </citation>
    <scope>NUCLEOTIDE SEQUENCE</scope>
    <source>
        <strain evidence="1">CGMCC 4.7308</strain>
    </source>
</reference>
<dbReference type="Proteomes" id="UP000655208">
    <property type="component" value="Unassembled WGS sequence"/>
</dbReference>